<comment type="subcellular location">
    <subcellularLocation>
        <location evidence="1">Periplasm</location>
    </subcellularLocation>
</comment>
<accession>A0A511XL55</accession>
<dbReference type="InterPro" id="IPR030678">
    <property type="entry name" value="Peptide/Ni-bd"/>
</dbReference>
<dbReference type="Gene3D" id="3.40.190.10">
    <property type="entry name" value="Periplasmic binding protein-like II"/>
    <property type="match status" value="1"/>
</dbReference>
<dbReference type="GO" id="GO:0043190">
    <property type="term" value="C:ATP-binding cassette (ABC) transporter complex"/>
    <property type="evidence" value="ECO:0007669"/>
    <property type="project" value="InterPro"/>
</dbReference>
<dbReference type="PANTHER" id="PTHR30290:SF10">
    <property type="entry name" value="PERIPLASMIC OLIGOPEPTIDE-BINDING PROTEIN-RELATED"/>
    <property type="match status" value="1"/>
</dbReference>
<organism evidence="7 8">
    <name type="scientific">Acetobacter oeni</name>
    <dbReference type="NCBI Taxonomy" id="304077"/>
    <lineage>
        <taxon>Bacteria</taxon>
        <taxon>Pseudomonadati</taxon>
        <taxon>Pseudomonadota</taxon>
        <taxon>Alphaproteobacteria</taxon>
        <taxon>Acetobacterales</taxon>
        <taxon>Acetobacteraceae</taxon>
        <taxon>Acetobacter</taxon>
    </lineage>
</organism>
<dbReference type="InterPro" id="IPR039424">
    <property type="entry name" value="SBP_5"/>
</dbReference>
<proteinExistence type="inferred from homology"/>
<reference evidence="7 8" key="1">
    <citation type="submission" date="2019-07" db="EMBL/GenBank/DDBJ databases">
        <title>Whole genome shotgun sequence of Acetobacter oeni NBRC 105207.</title>
        <authorList>
            <person name="Hosoyama A."/>
            <person name="Uohara A."/>
            <person name="Ohji S."/>
            <person name="Ichikawa N."/>
        </authorList>
    </citation>
    <scope>NUCLEOTIDE SEQUENCE [LARGE SCALE GENOMIC DNA]</scope>
    <source>
        <strain evidence="7 8">NBRC 105207</strain>
    </source>
</reference>
<keyword evidence="4" id="KW-0732">Signal</keyword>
<dbReference type="SUPFAM" id="SSF53850">
    <property type="entry name" value="Periplasmic binding protein-like II"/>
    <property type="match status" value="1"/>
</dbReference>
<dbReference type="AlphaFoldDB" id="A0A511XL55"/>
<keyword evidence="3" id="KW-0813">Transport</keyword>
<dbReference type="Gene3D" id="3.10.105.10">
    <property type="entry name" value="Dipeptide-binding Protein, Domain 3"/>
    <property type="match status" value="1"/>
</dbReference>
<feature type="domain" description="Solute-binding protein family 5" evidence="6">
    <location>
        <begin position="76"/>
        <end position="463"/>
    </location>
</feature>
<dbReference type="InterPro" id="IPR000914">
    <property type="entry name" value="SBP_5_dom"/>
</dbReference>
<sequence>MPVTAAFASDDSVASRPAVPPGPHTGGILRLTAQNSGGTLDPQVSYLHLNYQIEAVVYDGLTTFAKAPGSLNRQAIPDLVDSLPVPEDGGLTYRFHLRPGIRFSNGKLLTPDDVVSSMRRLFKVNSPTAGPYYSHIVGGTACLHAPEHCVLSGGVEADDVTGTVTFHLTHPDSEFFDRLAFLHGAIVPAETPARDTGNTAPPGTGPYYIASYDPNSGMELKRNPYFREWNHDAQPAAYPDAIHYAFGLDPEAAITAIENGQYDWMYENASLDRLAEIGSKFTDRIHIIDFLNLYYAALNVNIPPFNDLRARRAFNYALNRKAMVIHSGGSSVAVPSCQMLPVGAPGFEPGCIYTKGASPENPAPEWKEPDMALARQLVEESGTRGQHVTVISPSEPGYVARANELRSTLASMGYVASVRSITQSVQFNYIQNSDNRVQVGLTGWNADYPSASTYLQALFSCGTFTPHSDNSINISGFCDHDLDALMDQAGLVSVTDQKAGNALWAEASRLLMAQAPAVPIDQVRWVTLTSSRVQGAFVAPIYQVVFSQFQLR</sequence>
<name>A0A511XL55_9PROT</name>
<gene>
    <name evidence="7" type="ORF">AOE01nite_19010</name>
</gene>
<dbReference type="GO" id="GO:1904680">
    <property type="term" value="F:peptide transmembrane transporter activity"/>
    <property type="evidence" value="ECO:0007669"/>
    <property type="project" value="TreeGrafter"/>
</dbReference>
<evidence type="ECO:0000256" key="2">
    <source>
        <dbReference type="ARBA" id="ARBA00005695"/>
    </source>
</evidence>
<dbReference type="PIRSF" id="PIRSF002741">
    <property type="entry name" value="MppA"/>
    <property type="match status" value="1"/>
</dbReference>
<keyword evidence="8" id="KW-1185">Reference proteome</keyword>
<evidence type="ECO:0000313" key="8">
    <source>
        <dbReference type="Proteomes" id="UP000321746"/>
    </source>
</evidence>
<evidence type="ECO:0000256" key="1">
    <source>
        <dbReference type="ARBA" id="ARBA00004418"/>
    </source>
</evidence>
<evidence type="ECO:0000256" key="5">
    <source>
        <dbReference type="SAM" id="MobiDB-lite"/>
    </source>
</evidence>
<evidence type="ECO:0000256" key="3">
    <source>
        <dbReference type="ARBA" id="ARBA00022448"/>
    </source>
</evidence>
<dbReference type="GO" id="GO:0015833">
    <property type="term" value="P:peptide transport"/>
    <property type="evidence" value="ECO:0007669"/>
    <property type="project" value="TreeGrafter"/>
</dbReference>
<dbReference type="GO" id="GO:0030288">
    <property type="term" value="C:outer membrane-bounded periplasmic space"/>
    <property type="evidence" value="ECO:0007669"/>
    <property type="project" value="UniProtKB-ARBA"/>
</dbReference>
<dbReference type="PANTHER" id="PTHR30290">
    <property type="entry name" value="PERIPLASMIC BINDING COMPONENT OF ABC TRANSPORTER"/>
    <property type="match status" value="1"/>
</dbReference>
<dbReference type="CDD" id="cd08506">
    <property type="entry name" value="PBP2_clavulanate_OppA2"/>
    <property type="match status" value="1"/>
</dbReference>
<feature type="region of interest" description="Disordered" evidence="5">
    <location>
        <begin position="1"/>
        <end position="25"/>
    </location>
</feature>
<comment type="similarity">
    <text evidence="2">Belongs to the bacterial solute-binding protein 5 family.</text>
</comment>
<evidence type="ECO:0000259" key="6">
    <source>
        <dbReference type="Pfam" id="PF00496"/>
    </source>
</evidence>
<dbReference type="Pfam" id="PF00496">
    <property type="entry name" value="SBP_bac_5"/>
    <property type="match status" value="1"/>
</dbReference>
<evidence type="ECO:0000256" key="4">
    <source>
        <dbReference type="ARBA" id="ARBA00022729"/>
    </source>
</evidence>
<protein>
    <submittedName>
        <fullName evidence="7">Peptide ABC transporter substrate-binding protein</fullName>
    </submittedName>
</protein>
<evidence type="ECO:0000313" key="7">
    <source>
        <dbReference type="EMBL" id="GEN63677.1"/>
    </source>
</evidence>
<comment type="caution">
    <text evidence="7">The sequence shown here is derived from an EMBL/GenBank/DDBJ whole genome shotgun (WGS) entry which is preliminary data.</text>
</comment>
<dbReference type="EMBL" id="BJYG01000024">
    <property type="protein sequence ID" value="GEN63677.1"/>
    <property type="molecule type" value="Genomic_DNA"/>
</dbReference>
<dbReference type="Proteomes" id="UP000321746">
    <property type="component" value="Unassembled WGS sequence"/>
</dbReference>